<organism evidence="3 4">
    <name type="scientific">Asparagus officinalis</name>
    <name type="common">Garden asparagus</name>
    <dbReference type="NCBI Taxonomy" id="4686"/>
    <lineage>
        <taxon>Eukaryota</taxon>
        <taxon>Viridiplantae</taxon>
        <taxon>Streptophyta</taxon>
        <taxon>Embryophyta</taxon>
        <taxon>Tracheophyta</taxon>
        <taxon>Spermatophyta</taxon>
        <taxon>Magnoliopsida</taxon>
        <taxon>Liliopsida</taxon>
        <taxon>Asparagales</taxon>
        <taxon>Asparagaceae</taxon>
        <taxon>Asparagoideae</taxon>
        <taxon>Asparagus</taxon>
    </lineage>
</organism>
<dbReference type="OMA" id="CPDKPLG"/>
<feature type="region of interest" description="Disordered" evidence="2">
    <location>
        <begin position="74"/>
        <end position="93"/>
    </location>
</feature>
<dbReference type="GO" id="GO:0036297">
    <property type="term" value="P:interstrand cross-link repair"/>
    <property type="evidence" value="ECO:0007669"/>
    <property type="project" value="TreeGrafter"/>
</dbReference>
<dbReference type="GO" id="GO:0045145">
    <property type="term" value="F:single-stranded DNA 5'-3' DNA exonuclease activity"/>
    <property type="evidence" value="ECO:0007669"/>
    <property type="project" value="InterPro"/>
</dbReference>
<evidence type="ECO:0000256" key="2">
    <source>
        <dbReference type="SAM" id="MobiDB-lite"/>
    </source>
</evidence>
<comment type="similarity">
    <text evidence="1">Belongs to the EXO5 family.</text>
</comment>
<reference evidence="4" key="1">
    <citation type="journal article" date="2017" name="Nat. Commun.">
        <title>The asparagus genome sheds light on the origin and evolution of a young Y chromosome.</title>
        <authorList>
            <person name="Harkess A."/>
            <person name="Zhou J."/>
            <person name="Xu C."/>
            <person name="Bowers J.E."/>
            <person name="Van der Hulst R."/>
            <person name="Ayyampalayam S."/>
            <person name="Mercati F."/>
            <person name="Riccardi P."/>
            <person name="McKain M.R."/>
            <person name="Kakrana A."/>
            <person name="Tang H."/>
            <person name="Ray J."/>
            <person name="Groenendijk J."/>
            <person name="Arikit S."/>
            <person name="Mathioni S.M."/>
            <person name="Nakano M."/>
            <person name="Shan H."/>
            <person name="Telgmann-Rauber A."/>
            <person name="Kanno A."/>
            <person name="Yue Z."/>
            <person name="Chen H."/>
            <person name="Li W."/>
            <person name="Chen Y."/>
            <person name="Xu X."/>
            <person name="Zhang Y."/>
            <person name="Luo S."/>
            <person name="Chen H."/>
            <person name="Gao J."/>
            <person name="Mao Z."/>
            <person name="Pires J.C."/>
            <person name="Luo M."/>
            <person name="Kudrna D."/>
            <person name="Wing R.A."/>
            <person name="Meyers B.C."/>
            <person name="Yi K."/>
            <person name="Kong H."/>
            <person name="Lavrijsen P."/>
            <person name="Sunseri F."/>
            <person name="Falavigna A."/>
            <person name="Ye Y."/>
            <person name="Leebens-Mack J.H."/>
            <person name="Chen G."/>
        </authorList>
    </citation>
    <scope>NUCLEOTIDE SEQUENCE [LARGE SCALE GENOMIC DNA]</scope>
    <source>
        <strain evidence="4">cv. DH0086</strain>
    </source>
</reference>
<dbReference type="Gene3D" id="3.90.320.10">
    <property type="match status" value="1"/>
</dbReference>
<proteinExistence type="inferred from homology"/>
<protein>
    <recommendedName>
        <fullName evidence="5">Exonuclease V, chloroplastic</fullName>
    </recommendedName>
</protein>
<gene>
    <name evidence="3" type="ORF">A4U43_C07F3890</name>
</gene>
<dbReference type="Pfam" id="PF09810">
    <property type="entry name" value="Exo5"/>
    <property type="match status" value="3"/>
</dbReference>
<sequence length="393" mass="44151">MEPKSPPSHSSSPSAQSRSIPVETEIITDAEMAFLDAALASARPLLSSSILPPSRFPLLPCSLPLALSSPPRHVTSLSCSSGSSSPVKDIEDADKSVRPKSLLERFRARRGLMVTDITSSEWCQKKTEFGLVKGKPKKTAAMEAGSNRHAALEKEVVERVEIPTESLEEIWAVKFFNFIVGAKQLLLEGLTREVPVIGVFGGTWIVGVIDEVRMPLNEASLNPILVDIKTRYKATPPTEAQKRNARLQVMLYKYLWDGLAASNFPTAYFYKHFKLDPHYILSEDVKRYAASLRFDVKTLEDVVTGFTDSCSFLCPSTDQLLLRYELQSDCSLLEEHWFRYDVCWLKDQMEEILKFWSGGKEATYVSEAESWKCRFCEFNDVCPITSSSSPEQR</sequence>
<dbReference type="EMBL" id="CM007387">
    <property type="protein sequence ID" value="ONK62441.1"/>
    <property type="molecule type" value="Genomic_DNA"/>
</dbReference>
<dbReference type="Gramene" id="ONK62441">
    <property type="protein sequence ID" value="ONK62441"/>
    <property type="gene ID" value="A4U43_C07F3890"/>
</dbReference>
<evidence type="ECO:0008006" key="5">
    <source>
        <dbReference type="Google" id="ProtNLM"/>
    </source>
</evidence>
<dbReference type="AlphaFoldDB" id="A0A5P1ECI9"/>
<keyword evidence="4" id="KW-1185">Reference proteome</keyword>
<evidence type="ECO:0000313" key="4">
    <source>
        <dbReference type="Proteomes" id="UP000243459"/>
    </source>
</evidence>
<dbReference type="OrthoDB" id="354769at2759"/>
<name>A0A5P1ECI9_ASPOF</name>
<feature type="region of interest" description="Disordered" evidence="2">
    <location>
        <begin position="1"/>
        <end position="22"/>
    </location>
</feature>
<dbReference type="InterPro" id="IPR019190">
    <property type="entry name" value="EXOV"/>
</dbReference>
<feature type="compositionally biased region" description="Low complexity" evidence="2">
    <location>
        <begin position="7"/>
        <end position="21"/>
    </location>
</feature>
<dbReference type="GO" id="GO:0005634">
    <property type="term" value="C:nucleus"/>
    <property type="evidence" value="ECO:0007669"/>
    <property type="project" value="TreeGrafter"/>
</dbReference>
<feature type="compositionally biased region" description="Low complexity" evidence="2">
    <location>
        <begin position="74"/>
        <end position="85"/>
    </location>
</feature>
<accession>A0A5P1ECI9</accession>
<dbReference type="Proteomes" id="UP000243459">
    <property type="component" value="Chromosome 7"/>
</dbReference>
<dbReference type="PANTHER" id="PTHR14464">
    <property type="entry name" value="EXONUCLEASE V"/>
    <property type="match status" value="1"/>
</dbReference>
<evidence type="ECO:0000256" key="1">
    <source>
        <dbReference type="ARBA" id="ARBA00009797"/>
    </source>
</evidence>
<dbReference type="PANTHER" id="PTHR14464:SF4">
    <property type="entry name" value="EXONUCLEASE V"/>
    <property type="match status" value="1"/>
</dbReference>
<dbReference type="InterPro" id="IPR011604">
    <property type="entry name" value="PDDEXK-like_dom_sf"/>
</dbReference>
<evidence type="ECO:0000313" key="3">
    <source>
        <dbReference type="EMBL" id="ONK62441.1"/>
    </source>
</evidence>